<dbReference type="OrthoDB" id="343109at2157"/>
<dbReference type="PANTHER" id="PTHR34846:SF11">
    <property type="entry name" value="4-CARBOXYMUCONOLACTONE DECARBOXYLASE FAMILY PROTEIN (AFU_ORTHOLOGUE AFUA_6G11590)"/>
    <property type="match status" value="1"/>
</dbReference>
<feature type="domain" description="Carboxymuconolactone decarboxylase-like" evidence="1">
    <location>
        <begin position="43"/>
        <end position="103"/>
    </location>
</feature>
<dbReference type="SUPFAM" id="SSF69118">
    <property type="entry name" value="AhpD-like"/>
    <property type="match status" value="1"/>
</dbReference>
<dbReference type="EMBL" id="PHNJ01000019">
    <property type="protein sequence ID" value="TYL36305.1"/>
    <property type="molecule type" value="Genomic_DNA"/>
</dbReference>
<dbReference type="InterPro" id="IPR003779">
    <property type="entry name" value="CMD-like"/>
</dbReference>
<evidence type="ECO:0000313" key="3">
    <source>
        <dbReference type="Proteomes" id="UP000766904"/>
    </source>
</evidence>
<dbReference type="Gene3D" id="1.20.1290.10">
    <property type="entry name" value="AhpD-like"/>
    <property type="match status" value="1"/>
</dbReference>
<accession>A0A8J8PXK2</accession>
<dbReference type="PANTHER" id="PTHR34846">
    <property type="entry name" value="4-CARBOXYMUCONOLACTONE DECARBOXYLASE FAMILY PROTEIN (AFU_ORTHOLOGUE AFUA_6G11590)"/>
    <property type="match status" value="1"/>
</dbReference>
<sequence length="181" mass="19812">MARVPYVTQDELDPEYRDHIVSSLQPGKTLNVYSAIGNNQSVLDGLREFLGALWNHSGLTDRQREIVILTTSSEIDSTYEWHQHVNIATDAGLEPAEIDAIARDDRRSLSEVERALVAYTRAVVRGRVTDALHDAVVEYVGEETAVGAAAVAAGYLALGRLIDAFAVEIEAGDTFAGWELE</sequence>
<evidence type="ECO:0000313" key="2">
    <source>
        <dbReference type="EMBL" id="TYL36305.1"/>
    </source>
</evidence>
<dbReference type="RefSeq" id="WP_148860304.1">
    <property type="nucleotide sequence ID" value="NZ_PHNJ01000019.1"/>
</dbReference>
<organism evidence="2 3">
    <name type="scientific">Natronococcus pandeyae</name>
    <dbReference type="NCBI Taxonomy" id="2055836"/>
    <lineage>
        <taxon>Archaea</taxon>
        <taxon>Methanobacteriati</taxon>
        <taxon>Methanobacteriota</taxon>
        <taxon>Stenosarchaea group</taxon>
        <taxon>Halobacteria</taxon>
        <taxon>Halobacteriales</taxon>
        <taxon>Natrialbaceae</taxon>
        <taxon>Natronococcus</taxon>
    </lineage>
</organism>
<comment type="caution">
    <text evidence="2">The sequence shown here is derived from an EMBL/GenBank/DDBJ whole genome shotgun (WGS) entry which is preliminary data.</text>
</comment>
<proteinExistence type="predicted"/>
<dbReference type="Proteomes" id="UP000766904">
    <property type="component" value="Unassembled WGS sequence"/>
</dbReference>
<reference evidence="2" key="1">
    <citation type="submission" date="2017-11" db="EMBL/GenBank/DDBJ databases">
        <authorList>
            <person name="Kajale S.C."/>
            <person name="Sharma A."/>
        </authorList>
    </citation>
    <scope>NUCLEOTIDE SEQUENCE</scope>
    <source>
        <strain evidence="2">LS1_42</strain>
    </source>
</reference>
<evidence type="ECO:0000259" key="1">
    <source>
        <dbReference type="Pfam" id="PF02627"/>
    </source>
</evidence>
<dbReference type="GO" id="GO:0051920">
    <property type="term" value="F:peroxiredoxin activity"/>
    <property type="evidence" value="ECO:0007669"/>
    <property type="project" value="InterPro"/>
</dbReference>
<dbReference type="InterPro" id="IPR029032">
    <property type="entry name" value="AhpD-like"/>
</dbReference>
<dbReference type="Pfam" id="PF02627">
    <property type="entry name" value="CMD"/>
    <property type="match status" value="1"/>
</dbReference>
<dbReference type="AlphaFoldDB" id="A0A8J8PXK2"/>
<keyword evidence="3" id="KW-1185">Reference proteome</keyword>
<name>A0A8J8PXK2_9EURY</name>
<protein>
    <submittedName>
        <fullName evidence="2">Carboxymuconolactone decarboxylase family protein</fullName>
    </submittedName>
</protein>
<gene>
    <name evidence="2" type="ORF">CV102_22870</name>
</gene>